<comment type="caution">
    <text evidence="2">The sequence shown here is derived from an EMBL/GenBank/DDBJ whole genome shotgun (WGS) entry which is preliminary data.</text>
</comment>
<gene>
    <name evidence="2" type="ORF">HA1_00723</name>
</gene>
<dbReference type="GO" id="GO:0000150">
    <property type="term" value="F:DNA strand exchange activity"/>
    <property type="evidence" value="ECO:0007669"/>
    <property type="project" value="InterPro"/>
</dbReference>
<evidence type="ECO:0000259" key="1">
    <source>
        <dbReference type="Pfam" id="PF07508"/>
    </source>
</evidence>
<name>A0AAV3FGX9_CLOPF</name>
<sequence length="65" mass="7453">MLDIEKEAEVVRLMFNLCIEGNGYRIISSKLTEMNVLNRKGKPFLASTIKNMLHNKKYCGFNVMG</sequence>
<dbReference type="InterPro" id="IPR038109">
    <property type="entry name" value="DNA_bind_recomb_sf"/>
</dbReference>
<dbReference type="Proteomes" id="UP000005358">
    <property type="component" value="Chromosome"/>
</dbReference>
<dbReference type="InterPro" id="IPR011109">
    <property type="entry name" value="DNA_bind_recombinase_dom"/>
</dbReference>
<dbReference type="Pfam" id="PF07508">
    <property type="entry name" value="Recombinase"/>
    <property type="match status" value="1"/>
</dbReference>
<protein>
    <submittedName>
        <fullName evidence="2">Recombinase</fullName>
    </submittedName>
</protein>
<dbReference type="AlphaFoldDB" id="A0AAV3FGX9"/>
<accession>A0AAV3FGX9</accession>
<organism evidence="2 3">
    <name type="scientific">Clostridium perfringens F262</name>
    <dbReference type="NCBI Taxonomy" id="883064"/>
    <lineage>
        <taxon>Bacteria</taxon>
        <taxon>Bacillati</taxon>
        <taxon>Bacillota</taxon>
        <taxon>Clostridia</taxon>
        <taxon>Eubacteriales</taxon>
        <taxon>Clostridiaceae</taxon>
        <taxon>Clostridium</taxon>
    </lineage>
</organism>
<proteinExistence type="predicted"/>
<dbReference type="EMBL" id="AFES01000007">
    <property type="protein sequence ID" value="EIA18578.1"/>
    <property type="molecule type" value="Genomic_DNA"/>
</dbReference>
<feature type="domain" description="Recombinase" evidence="1">
    <location>
        <begin position="5"/>
        <end position="64"/>
    </location>
</feature>
<evidence type="ECO:0000313" key="3">
    <source>
        <dbReference type="Proteomes" id="UP000005358"/>
    </source>
</evidence>
<reference evidence="2 3" key="1">
    <citation type="journal article" date="2012" name="PLoS ONE">
        <title>Genome Sequencing and Analysis of a Type A Clostridium perfringens Isolate from a Case of Bovine Clostridial Abomasitis.</title>
        <authorList>
            <person name="Nowell V.J."/>
            <person name="Kropinski A.M."/>
            <person name="Songer J.G."/>
            <person name="Macinnes J.I."/>
            <person name="Parreira V.R."/>
            <person name="Prescott J.F."/>
        </authorList>
    </citation>
    <scope>NUCLEOTIDE SEQUENCE [LARGE SCALE GENOMIC DNA]</scope>
    <source>
        <strain evidence="2 3">F262</strain>
    </source>
</reference>
<evidence type="ECO:0000313" key="2">
    <source>
        <dbReference type="EMBL" id="EIA18578.1"/>
    </source>
</evidence>
<dbReference type="RefSeq" id="WP_003479924.1">
    <property type="nucleotide sequence ID" value="NZ_CM001477.1"/>
</dbReference>
<dbReference type="Gene3D" id="3.90.1750.20">
    <property type="entry name" value="Putative Large Serine Recombinase, Chain B, Domain 2"/>
    <property type="match status" value="1"/>
</dbReference>
<dbReference type="GO" id="GO:0003677">
    <property type="term" value="F:DNA binding"/>
    <property type="evidence" value="ECO:0007669"/>
    <property type="project" value="InterPro"/>
</dbReference>